<dbReference type="GO" id="GO:0005524">
    <property type="term" value="F:ATP binding"/>
    <property type="evidence" value="ECO:0007669"/>
    <property type="project" value="UniProtKB-KW"/>
</dbReference>
<dbReference type="GO" id="GO:0016887">
    <property type="term" value="F:ATP hydrolysis activity"/>
    <property type="evidence" value="ECO:0007669"/>
    <property type="project" value="InterPro"/>
</dbReference>
<evidence type="ECO:0000313" key="6">
    <source>
        <dbReference type="Proteomes" id="UP000298460"/>
    </source>
</evidence>
<dbReference type="SUPFAM" id="SSF52540">
    <property type="entry name" value="P-loop containing nucleoside triphosphate hydrolases"/>
    <property type="match status" value="1"/>
</dbReference>
<evidence type="ECO:0000259" key="4">
    <source>
        <dbReference type="PROSITE" id="PS50893"/>
    </source>
</evidence>
<evidence type="ECO:0000256" key="3">
    <source>
        <dbReference type="ARBA" id="ARBA00022840"/>
    </source>
</evidence>
<organism evidence="5 6">
    <name type="scientific">Desulfosporosinus fructosivorans</name>
    <dbReference type="NCBI Taxonomy" id="2018669"/>
    <lineage>
        <taxon>Bacteria</taxon>
        <taxon>Bacillati</taxon>
        <taxon>Bacillota</taxon>
        <taxon>Clostridia</taxon>
        <taxon>Eubacteriales</taxon>
        <taxon>Desulfitobacteriaceae</taxon>
        <taxon>Desulfosporosinus</taxon>
    </lineage>
</organism>
<protein>
    <submittedName>
        <fullName evidence="5">ABC transporter ATP-binding protein</fullName>
    </submittedName>
</protein>
<dbReference type="OrthoDB" id="9804819at2"/>
<dbReference type="InterPro" id="IPR027417">
    <property type="entry name" value="P-loop_NTPase"/>
</dbReference>
<feature type="domain" description="ABC transporter" evidence="4">
    <location>
        <begin position="2"/>
        <end position="227"/>
    </location>
</feature>
<dbReference type="SMART" id="SM00382">
    <property type="entry name" value="AAA"/>
    <property type="match status" value="1"/>
</dbReference>
<keyword evidence="2" id="KW-0547">Nucleotide-binding</keyword>
<keyword evidence="3 5" id="KW-0067">ATP-binding</keyword>
<evidence type="ECO:0000256" key="1">
    <source>
        <dbReference type="ARBA" id="ARBA00022448"/>
    </source>
</evidence>
<dbReference type="InterPro" id="IPR003593">
    <property type="entry name" value="AAA+_ATPase"/>
</dbReference>
<dbReference type="EMBL" id="SPQQ01000005">
    <property type="protein sequence ID" value="TGE37123.1"/>
    <property type="molecule type" value="Genomic_DNA"/>
</dbReference>
<dbReference type="Pfam" id="PF00005">
    <property type="entry name" value="ABC_tran"/>
    <property type="match status" value="1"/>
</dbReference>
<keyword evidence="1" id="KW-0813">Transport</keyword>
<name>A0A4Z0R4N5_9FIRM</name>
<dbReference type="PANTHER" id="PTHR42939">
    <property type="entry name" value="ABC TRANSPORTER ATP-BINDING PROTEIN ALBC-RELATED"/>
    <property type="match status" value="1"/>
</dbReference>
<dbReference type="CDD" id="cd03230">
    <property type="entry name" value="ABC_DR_subfamily_A"/>
    <property type="match status" value="1"/>
</dbReference>
<keyword evidence="6" id="KW-1185">Reference proteome</keyword>
<dbReference type="RefSeq" id="WP_135547991.1">
    <property type="nucleotide sequence ID" value="NZ_SPQQ01000005.1"/>
</dbReference>
<dbReference type="InterPro" id="IPR051782">
    <property type="entry name" value="ABC_Transporter_VariousFunc"/>
</dbReference>
<reference evidence="5 6" key="1">
    <citation type="submission" date="2019-03" db="EMBL/GenBank/DDBJ databases">
        <title>Draft Genome Sequence of Desulfosporosinus fructosivorans Strain 63.6F, Isolated from Marine Sediment in the Baltic Sea.</title>
        <authorList>
            <person name="Hausmann B."/>
            <person name="Vandieken V."/>
            <person name="Pjevac P."/>
            <person name="Schreck K."/>
            <person name="Herbold C.W."/>
            <person name="Loy A."/>
        </authorList>
    </citation>
    <scope>NUCLEOTIDE SEQUENCE [LARGE SCALE GENOMIC DNA]</scope>
    <source>
        <strain evidence="5 6">63.6F</strain>
    </source>
</reference>
<evidence type="ECO:0000313" key="5">
    <source>
        <dbReference type="EMBL" id="TGE37123.1"/>
    </source>
</evidence>
<evidence type="ECO:0000256" key="2">
    <source>
        <dbReference type="ARBA" id="ARBA00022741"/>
    </source>
</evidence>
<accession>A0A4Z0R4N5</accession>
<comment type="caution">
    <text evidence="5">The sequence shown here is derived from an EMBL/GenBank/DDBJ whole genome shotgun (WGS) entry which is preliminary data.</text>
</comment>
<sequence>MIEVQKLTKSFGKYKVLDDLNLRVNKASVYGLLGPNGAGKTTLIKHLTGLYRQDQGIVTIDSQPIYENSEVKSQMVYIPDDLYFFSQYSIDETAKFYANIYPEWNWNRYEQLKQVFPIDSKRRVVKLSKGMQKQVAFWLGICTMPRVMILDEPVDGLDPVMRKKVWNLILQDVAERQVSVLVSSHNLRELEDVCDHIGILHHGKIVVERELDDMKSDVHKFQLAFSAEIPEGFLEGPEVLHRTQTGSILLLIARGDKHELLQKMKLANPVILDVLPLTLEEIFIYELGGIGYDIQNTILE</sequence>
<dbReference type="Gene3D" id="3.40.50.300">
    <property type="entry name" value="P-loop containing nucleotide triphosphate hydrolases"/>
    <property type="match status" value="1"/>
</dbReference>
<dbReference type="PANTHER" id="PTHR42939:SF1">
    <property type="entry name" value="ABC TRANSPORTER ATP-BINDING PROTEIN ALBC-RELATED"/>
    <property type="match status" value="1"/>
</dbReference>
<proteinExistence type="predicted"/>
<gene>
    <name evidence="5" type="ORF">E4K67_14610</name>
</gene>
<dbReference type="PROSITE" id="PS50893">
    <property type="entry name" value="ABC_TRANSPORTER_2"/>
    <property type="match status" value="1"/>
</dbReference>
<dbReference type="InterPro" id="IPR003439">
    <property type="entry name" value="ABC_transporter-like_ATP-bd"/>
</dbReference>
<dbReference type="Proteomes" id="UP000298460">
    <property type="component" value="Unassembled WGS sequence"/>
</dbReference>
<dbReference type="AlphaFoldDB" id="A0A4Z0R4N5"/>